<reference evidence="2" key="1">
    <citation type="journal article" date="2015" name="Genome Announc.">
        <title>Genome sequence of the AIDS-associated pathogen Penicillium marneffei (ATCC18224) and its near taxonomic relative Talaromyces stipitatus (ATCC10500).</title>
        <authorList>
            <person name="Nierman W.C."/>
            <person name="Fedorova-Abrams N.D."/>
            <person name="Andrianopoulos A."/>
        </authorList>
    </citation>
    <scope>NUCLEOTIDE SEQUENCE [LARGE SCALE GENOMIC DNA]</scope>
    <source>
        <strain evidence="2">ATCC 18224 / CBS 334.59 / QM 7333</strain>
    </source>
</reference>
<dbReference type="GO" id="GO:0003824">
    <property type="term" value="F:catalytic activity"/>
    <property type="evidence" value="ECO:0007669"/>
    <property type="project" value="InterPro"/>
</dbReference>
<dbReference type="HOGENOM" id="CLU_2528193_0_0_1"/>
<keyword evidence="2" id="KW-1185">Reference proteome</keyword>
<dbReference type="STRING" id="441960.B6QQ88"/>
<name>B6QQ88_TALMQ</name>
<proteinExistence type="predicted"/>
<dbReference type="EMBL" id="DS995904">
    <property type="protein sequence ID" value="EEA20231.1"/>
    <property type="molecule type" value="Genomic_DNA"/>
</dbReference>
<dbReference type="AlphaFoldDB" id="B6QQ88"/>
<dbReference type="VEuPathDB" id="FungiDB:PMAA_040900"/>
<dbReference type="PhylomeDB" id="B6QQ88"/>
<evidence type="ECO:0000313" key="2">
    <source>
        <dbReference type="Proteomes" id="UP000001294"/>
    </source>
</evidence>
<dbReference type="Proteomes" id="UP000001294">
    <property type="component" value="Unassembled WGS sequence"/>
</dbReference>
<organism evidence="1 2">
    <name type="scientific">Talaromyces marneffei (strain ATCC 18224 / CBS 334.59 / QM 7333)</name>
    <name type="common">Penicillium marneffei</name>
    <dbReference type="NCBI Taxonomy" id="441960"/>
    <lineage>
        <taxon>Eukaryota</taxon>
        <taxon>Fungi</taxon>
        <taxon>Dikarya</taxon>
        <taxon>Ascomycota</taxon>
        <taxon>Pezizomycotina</taxon>
        <taxon>Eurotiomycetes</taxon>
        <taxon>Eurotiomycetidae</taxon>
        <taxon>Eurotiales</taxon>
        <taxon>Trichocomaceae</taxon>
        <taxon>Talaromyces</taxon>
        <taxon>Talaromyces sect. Talaromyces</taxon>
    </lineage>
</organism>
<dbReference type="InterPro" id="IPR036663">
    <property type="entry name" value="Fumarylacetoacetase_C_sf"/>
</dbReference>
<gene>
    <name evidence="1" type="ORF">PMAA_040900</name>
</gene>
<protein>
    <submittedName>
        <fullName evidence="1">Uncharacterized protein</fullName>
    </submittedName>
</protein>
<evidence type="ECO:0000313" key="1">
    <source>
        <dbReference type="EMBL" id="EEA20231.1"/>
    </source>
</evidence>
<dbReference type="Gene3D" id="3.90.850.10">
    <property type="entry name" value="Fumarylacetoacetase-like, C-terminal domain"/>
    <property type="match status" value="1"/>
</dbReference>
<sequence length="84" mass="9064">MPKARLVRRSWKLDSQTKQELVSLFEATYNGTKPIEFSNGDTLECLHDGDETILGASCGGGEGQPRLGFGECCGECCGKVLPVK</sequence>
<accession>B6QQ88</accession>